<proteinExistence type="predicted"/>
<evidence type="ECO:0000313" key="2">
    <source>
        <dbReference type="Proteomes" id="UP000798662"/>
    </source>
</evidence>
<comment type="caution">
    <text evidence="1">The sequence shown here is derived from an EMBL/GenBank/DDBJ whole genome shotgun (WGS) entry which is preliminary data.</text>
</comment>
<dbReference type="Proteomes" id="UP000798662">
    <property type="component" value="Chromosome 2"/>
</dbReference>
<organism evidence="1 2">
    <name type="scientific">Pyropia yezoensis</name>
    <name type="common">Susabi-nori</name>
    <name type="synonym">Porphyra yezoensis</name>
    <dbReference type="NCBI Taxonomy" id="2788"/>
    <lineage>
        <taxon>Eukaryota</taxon>
        <taxon>Rhodophyta</taxon>
        <taxon>Bangiophyceae</taxon>
        <taxon>Bangiales</taxon>
        <taxon>Bangiaceae</taxon>
        <taxon>Pyropia</taxon>
    </lineage>
</organism>
<dbReference type="EMBL" id="CM020619">
    <property type="protein sequence ID" value="KAK1866195.1"/>
    <property type="molecule type" value="Genomic_DNA"/>
</dbReference>
<keyword evidence="2" id="KW-1185">Reference proteome</keyword>
<name>A0ACC3C885_PYRYE</name>
<gene>
    <name evidence="1" type="ORF">I4F81_008715</name>
</gene>
<reference evidence="1" key="1">
    <citation type="submission" date="2019-11" db="EMBL/GenBank/DDBJ databases">
        <title>Nori genome reveals adaptations in red seaweeds to the harsh intertidal environment.</title>
        <authorList>
            <person name="Wang D."/>
            <person name="Mao Y."/>
        </authorList>
    </citation>
    <scope>NUCLEOTIDE SEQUENCE</scope>
    <source>
        <tissue evidence="1">Gametophyte</tissue>
    </source>
</reference>
<evidence type="ECO:0000313" key="1">
    <source>
        <dbReference type="EMBL" id="KAK1866195.1"/>
    </source>
</evidence>
<protein>
    <submittedName>
        <fullName evidence="1">Uncharacterized protein</fullName>
    </submittedName>
</protein>
<accession>A0ACC3C885</accession>
<sequence>MTDNDASRLRAATGPSGGGGGGGGYTALGGLHVDSPDVAYGGDHITARYEYRSTAAAVDAETGRVTATPRSTVYHFRTGTRVRRTGLLQVGWGGANGSTLTGAIVASRSNLTWASRSQADHKPNYKGSLTQAATVRVGLDADGAAVTVPLRDVLPMGTPEALALGGWDISGASLADAADRAGVFEPDLRRQLRPLTDGMVPMRGAYDPAFIADNQAPRADHVMPAEWTKQQRLDALREDIVAFKAANDVEFVVVVWTANSERYAEERPGLNDTADALLAAIARDEAEVSPSTLYAVAAILEGCPFINGSPQNTLVAGAVDLAIRSGVAVVGDDFKSGQTKMKSVLVDYLIGCGVKVKTMVTYNHLGNNDMYQLTDGVMWKPKSAAKSRVIDDIVDGNGLLYPPGTARPDHVVVVKYVPFLGDSKRDVSEYTSETFMDAHYTSVMHNTCLDSALCAPLILDLALLAELLTRIDFTVGNAAPDADGAPYQPLHPVLSVLSFYMKIPRTPPGEPIVNSLARQRAAVENLLRATMYITEPIG</sequence>